<dbReference type="PANTHER" id="PTHR31589:SF110">
    <property type="entry name" value="PROTEIN, PUTATIVE (DUF239)-RELATED"/>
    <property type="match status" value="1"/>
</dbReference>
<dbReference type="PROSITE" id="PS52045">
    <property type="entry name" value="NEPROSIN_PEP_CD"/>
    <property type="match status" value="1"/>
</dbReference>
<feature type="compositionally biased region" description="Low complexity" evidence="1">
    <location>
        <begin position="36"/>
        <end position="45"/>
    </location>
</feature>
<accession>A0A919MGH1</accession>
<evidence type="ECO:0000259" key="2">
    <source>
        <dbReference type="PROSITE" id="PS52045"/>
    </source>
</evidence>
<feature type="domain" description="Neprosin PEP catalytic" evidence="2">
    <location>
        <begin position="142"/>
        <end position="393"/>
    </location>
</feature>
<dbReference type="Proteomes" id="UP000598174">
    <property type="component" value="Unassembled WGS sequence"/>
</dbReference>
<evidence type="ECO:0000256" key="1">
    <source>
        <dbReference type="SAM" id="MobiDB-lite"/>
    </source>
</evidence>
<dbReference type="RefSeq" id="WP_203820288.1">
    <property type="nucleotide sequence ID" value="NZ_BAAABP010000001.1"/>
</dbReference>
<sequence length="395" mass="41621">MLKSRRGLLAAGLAVAVVGAIGVASTLNAGAEQIAGAPSSPAAAGDQVPVADTPTGAPGSVTPPALLPWGERPKPIRLGKAGATSREIRRSGAVAARADTSGAWQPRGSYAPKGNADENTVLESEKTDIAPPKPMSIGTPLAAKADDGEVVYTYARGWEEATTSGLYATVMVSKPYLADGDFHSLAELSVQTKDRKTLNAVEVGWTVDRVTNGDDDPHLFVYRWVNGKPSCYNNCGFVQYSKSVKPGDTLAPGTPRKFGIQHTNGGWWVAFESEWLGFYPDSIWENEGIKFVQTEAVQTFGEVAATSDTPKTCMGNGNNPVTDVTQEESAASYFAAVSYVDSPTTPVLSKEVTGAAGERNLYGFKFVTSKGVPRTDSFRYGGRGTNAKQTACVVG</sequence>
<name>A0A919MGH1_9ACTN</name>
<gene>
    <name evidence="3" type="ORF">Afe05nite_56890</name>
</gene>
<dbReference type="InterPro" id="IPR053168">
    <property type="entry name" value="Glutamic_endopeptidase"/>
</dbReference>
<dbReference type="Pfam" id="PF03080">
    <property type="entry name" value="Neprosin"/>
    <property type="match status" value="1"/>
</dbReference>
<proteinExistence type="predicted"/>
<dbReference type="InterPro" id="IPR004314">
    <property type="entry name" value="Neprosin"/>
</dbReference>
<dbReference type="PROSITE" id="PS51318">
    <property type="entry name" value="TAT"/>
    <property type="match status" value="1"/>
</dbReference>
<organism evidence="3 4">
    <name type="scientific">Paractinoplanes ferrugineus</name>
    <dbReference type="NCBI Taxonomy" id="113564"/>
    <lineage>
        <taxon>Bacteria</taxon>
        <taxon>Bacillati</taxon>
        <taxon>Actinomycetota</taxon>
        <taxon>Actinomycetes</taxon>
        <taxon>Micromonosporales</taxon>
        <taxon>Micromonosporaceae</taxon>
        <taxon>Paractinoplanes</taxon>
    </lineage>
</organism>
<keyword evidence="4" id="KW-1185">Reference proteome</keyword>
<feature type="region of interest" description="Disordered" evidence="1">
    <location>
        <begin position="36"/>
        <end position="118"/>
    </location>
</feature>
<evidence type="ECO:0000313" key="3">
    <source>
        <dbReference type="EMBL" id="GIE13849.1"/>
    </source>
</evidence>
<dbReference type="PANTHER" id="PTHR31589">
    <property type="entry name" value="PROTEIN, PUTATIVE (DUF239)-RELATED-RELATED"/>
    <property type="match status" value="1"/>
</dbReference>
<reference evidence="3" key="1">
    <citation type="submission" date="2021-01" db="EMBL/GenBank/DDBJ databases">
        <title>Whole genome shotgun sequence of Actinoplanes ferrugineus NBRC 15555.</title>
        <authorList>
            <person name="Komaki H."/>
            <person name="Tamura T."/>
        </authorList>
    </citation>
    <scope>NUCLEOTIDE SEQUENCE</scope>
    <source>
        <strain evidence="3">NBRC 15555</strain>
    </source>
</reference>
<comment type="caution">
    <text evidence="3">The sequence shown here is derived from an EMBL/GenBank/DDBJ whole genome shotgun (WGS) entry which is preliminary data.</text>
</comment>
<dbReference type="InterPro" id="IPR006311">
    <property type="entry name" value="TAT_signal"/>
</dbReference>
<dbReference type="EMBL" id="BOMM01000051">
    <property type="protein sequence ID" value="GIE13849.1"/>
    <property type="molecule type" value="Genomic_DNA"/>
</dbReference>
<dbReference type="AlphaFoldDB" id="A0A919MGH1"/>
<protein>
    <recommendedName>
        <fullName evidence="2">Neprosin PEP catalytic domain-containing protein</fullName>
    </recommendedName>
</protein>
<evidence type="ECO:0000313" key="4">
    <source>
        <dbReference type="Proteomes" id="UP000598174"/>
    </source>
</evidence>